<feature type="domain" description="Xaa-Pro dipeptidyl-peptidase C-terminal" evidence="2">
    <location>
        <begin position="316"/>
        <end position="550"/>
    </location>
</feature>
<dbReference type="Gene3D" id="2.60.120.260">
    <property type="entry name" value="Galactose-binding domain-like"/>
    <property type="match status" value="1"/>
</dbReference>
<dbReference type="OrthoDB" id="5240615at2"/>
<evidence type="ECO:0000313" key="4">
    <source>
        <dbReference type="Proteomes" id="UP000198282"/>
    </source>
</evidence>
<sequence length="561" mass="61216">MGDVLIDFDVPGEMRDGTVLRADVFRPTRDGPWPVLLVRSPYGKQDPNIFRILEPLAAVRRGYMVVLQDTRGRSGSDGDWEPLTNERADGHDTVRWAAALPGSNGLVGMYGPSYLGNAQWMAAAGGPPELRAIVPGFTWSEPFDGLFGRGGAVELGLSASWSLSQGPDLLARRWKDSPADLHRELTALVSEIDALATRTYWELPSGAFPAFERAGVPDLGYQRALADPEAADDCRVAGTYDRVDVPVFNVGGWFDVFLQGTLDNHIAMSAAGRPSTLLIGPWSHQGQSGQQGEVNFGVAADQGSIDLRASLGDLRLDWLDRRLKPGRPAAPDGRPVRIFVTGVNRWRDEDAWPLARSVDTPMYLREDGGLSFEAPRAGKQPDTYRYDPADPVITLGGTLLMSSEFPPGPYDQRRVEERPDVLVYTGEPLEADLEVTGRVRVSLVTSSTAPSTDWVARLCDVGVDSVSRNLTDGILRVSGVPGEPAEHEIDLWSIGHVFLEGHRIRVQITSSNFPRWDRNLNTGEPAEAATVMSVADQTVFHDAVRASKIVLPVVPPEDLAR</sequence>
<reference evidence="3 4" key="1">
    <citation type="submission" date="2017-06" db="EMBL/GenBank/DDBJ databases">
        <authorList>
            <person name="Kim H.J."/>
            <person name="Triplett B.A."/>
        </authorList>
    </citation>
    <scope>NUCLEOTIDE SEQUENCE [LARGE SCALE GENOMIC DNA]</scope>
    <source>
        <strain evidence="3 4">CGMCC 4.2132</strain>
    </source>
</reference>
<dbReference type="RefSeq" id="WP_089209338.1">
    <property type="nucleotide sequence ID" value="NZ_FZOD01000022.1"/>
</dbReference>
<dbReference type="GO" id="GO:0008239">
    <property type="term" value="F:dipeptidyl-peptidase activity"/>
    <property type="evidence" value="ECO:0007669"/>
    <property type="project" value="InterPro"/>
</dbReference>
<dbReference type="SUPFAM" id="SSF49785">
    <property type="entry name" value="Galactose-binding domain-like"/>
    <property type="match status" value="1"/>
</dbReference>
<dbReference type="InterPro" id="IPR000383">
    <property type="entry name" value="Xaa-Pro-like_dom"/>
</dbReference>
<dbReference type="Pfam" id="PF02129">
    <property type="entry name" value="Peptidase_S15"/>
    <property type="match status" value="1"/>
</dbReference>
<dbReference type="InterPro" id="IPR013736">
    <property type="entry name" value="Xaa-Pro_dipept_C"/>
</dbReference>
<dbReference type="SUPFAM" id="SSF53474">
    <property type="entry name" value="alpha/beta-Hydrolases"/>
    <property type="match status" value="1"/>
</dbReference>
<proteinExistence type="predicted"/>
<dbReference type="NCBIfam" id="TIGR00976">
    <property type="entry name" value="CocE_NonD"/>
    <property type="match status" value="1"/>
</dbReference>
<dbReference type="AlphaFoldDB" id="A0A239JEK4"/>
<evidence type="ECO:0000256" key="1">
    <source>
        <dbReference type="ARBA" id="ARBA00022801"/>
    </source>
</evidence>
<dbReference type="InterPro" id="IPR029058">
    <property type="entry name" value="AB_hydrolase_fold"/>
</dbReference>
<dbReference type="Pfam" id="PF08530">
    <property type="entry name" value="PepX_C"/>
    <property type="match status" value="1"/>
</dbReference>
<dbReference type="InterPro" id="IPR050585">
    <property type="entry name" value="Xaa-Pro_dipeptidyl-ppase/CocE"/>
</dbReference>
<dbReference type="Proteomes" id="UP000198282">
    <property type="component" value="Unassembled WGS sequence"/>
</dbReference>
<gene>
    <name evidence="3" type="ORF">SAMN05216276_102274</name>
</gene>
<dbReference type="EMBL" id="FZOD01000022">
    <property type="protein sequence ID" value="SNT03733.1"/>
    <property type="molecule type" value="Genomic_DNA"/>
</dbReference>
<organism evidence="3 4">
    <name type="scientific">Streptosporangium subroseum</name>
    <dbReference type="NCBI Taxonomy" id="106412"/>
    <lineage>
        <taxon>Bacteria</taxon>
        <taxon>Bacillati</taxon>
        <taxon>Actinomycetota</taxon>
        <taxon>Actinomycetes</taxon>
        <taxon>Streptosporangiales</taxon>
        <taxon>Streptosporangiaceae</taxon>
        <taxon>Streptosporangium</taxon>
    </lineage>
</organism>
<dbReference type="PANTHER" id="PTHR43056">
    <property type="entry name" value="PEPTIDASE S9 PROLYL OLIGOPEPTIDASE"/>
    <property type="match status" value="1"/>
</dbReference>
<dbReference type="PANTHER" id="PTHR43056:SF10">
    <property type="entry name" value="COCE_NOND FAMILY, PUTATIVE (AFU_ORTHOLOGUE AFUA_7G00600)-RELATED"/>
    <property type="match status" value="1"/>
</dbReference>
<evidence type="ECO:0000313" key="3">
    <source>
        <dbReference type="EMBL" id="SNT03733.1"/>
    </source>
</evidence>
<dbReference type="InterPro" id="IPR005674">
    <property type="entry name" value="CocE/Ser_esterase"/>
</dbReference>
<keyword evidence="1" id="KW-0378">Hydrolase</keyword>
<evidence type="ECO:0000259" key="2">
    <source>
        <dbReference type="SMART" id="SM00939"/>
    </source>
</evidence>
<protein>
    <recommendedName>
        <fullName evidence="2">Xaa-Pro dipeptidyl-peptidase C-terminal domain-containing protein</fullName>
    </recommendedName>
</protein>
<dbReference type="Gene3D" id="3.40.50.1820">
    <property type="entry name" value="alpha/beta hydrolase"/>
    <property type="match status" value="1"/>
</dbReference>
<dbReference type="InterPro" id="IPR008979">
    <property type="entry name" value="Galactose-bd-like_sf"/>
</dbReference>
<name>A0A239JEK4_9ACTN</name>
<keyword evidence="4" id="KW-1185">Reference proteome</keyword>
<dbReference type="Gene3D" id="1.10.3020.10">
    <property type="entry name" value="alpha-amino acid ester hydrolase ( Helical cap domain)"/>
    <property type="match status" value="1"/>
</dbReference>
<accession>A0A239JEK4</accession>
<dbReference type="SMART" id="SM00939">
    <property type="entry name" value="PepX_C"/>
    <property type="match status" value="1"/>
</dbReference>